<feature type="signal peptide" evidence="1">
    <location>
        <begin position="1"/>
        <end position="25"/>
    </location>
</feature>
<dbReference type="Gene3D" id="2.130.10.10">
    <property type="entry name" value="YVTN repeat-like/Quinoprotein amine dehydrogenase"/>
    <property type="match status" value="1"/>
</dbReference>
<name>A0ABS5SYG0_9GAMM</name>
<accession>A0ABS5SYG0</accession>
<reference evidence="2 3" key="1">
    <citation type="submission" date="2020-04" db="EMBL/GenBank/DDBJ databases">
        <title>Genome sequencing of Rosenbergiella species.</title>
        <authorList>
            <person name="Alvarez-Perez S."/>
            <person name="Lievens B."/>
        </authorList>
    </citation>
    <scope>NUCLEOTIDE SEQUENCE [LARGE SCALE GENOMIC DNA]</scope>
    <source>
        <strain evidence="2 3">S61</strain>
    </source>
</reference>
<keyword evidence="1" id="KW-0732">Signal</keyword>
<feature type="chain" id="PRO_5046700369" evidence="1">
    <location>
        <begin position="26"/>
        <end position="347"/>
    </location>
</feature>
<evidence type="ECO:0000256" key="1">
    <source>
        <dbReference type="SAM" id="SignalP"/>
    </source>
</evidence>
<dbReference type="InterPro" id="IPR011048">
    <property type="entry name" value="Haem_d1_sf"/>
</dbReference>
<organism evidence="2 3">
    <name type="scientific">Rosenbergiella gaditana</name>
    <dbReference type="NCBI Taxonomy" id="2726987"/>
    <lineage>
        <taxon>Bacteria</taxon>
        <taxon>Pseudomonadati</taxon>
        <taxon>Pseudomonadota</taxon>
        <taxon>Gammaproteobacteria</taxon>
        <taxon>Enterobacterales</taxon>
        <taxon>Erwiniaceae</taxon>
        <taxon>Rosenbergiella</taxon>
    </lineage>
</organism>
<keyword evidence="3" id="KW-1185">Reference proteome</keyword>
<protein>
    <submittedName>
        <fullName evidence="2">YncE family protein</fullName>
    </submittedName>
</protein>
<dbReference type="InterPro" id="IPR011964">
    <property type="entry name" value="YVTN_b-propeller_repeat"/>
</dbReference>
<dbReference type="PANTHER" id="PTHR47197">
    <property type="entry name" value="PROTEIN NIRF"/>
    <property type="match status" value="1"/>
</dbReference>
<evidence type="ECO:0000313" key="2">
    <source>
        <dbReference type="EMBL" id="MBT0725061.1"/>
    </source>
</evidence>
<comment type="caution">
    <text evidence="2">The sequence shown here is derived from an EMBL/GenBank/DDBJ whole genome shotgun (WGS) entry which is preliminary data.</text>
</comment>
<dbReference type="Proteomes" id="UP000790096">
    <property type="component" value="Unassembled WGS sequence"/>
</dbReference>
<evidence type="ECO:0000313" key="3">
    <source>
        <dbReference type="Proteomes" id="UP000790096"/>
    </source>
</evidence>
<dbReference type="PANTHER" id="PTHR47197:SF3">
    <property type="entry name" value="DIHYDRO-HEME D1 DEHYDROGENASE"/>
    <property type="match status" value="1"/>
</dbReference>
<proteinExistence type="predicted"/>
<dbReference type="EMBL" id="JABBFR010000016">
    <property type="protein sequence ID" value="MBT0725061.1"/>
    <property type="molecule type" value="Genomic_DNA"/>
</dbReference>
<dbReference type="NCBIfam" id="TIGR02276">
    <property type="entry name" value="beta_rpt_yvtn"/>
    <property type="match status" value="1"/>
</dbReference>
<dbReference type="InterPro" id="IPR015943">
    <property type="entry name" value="WD40/YVTN_repeat-like_dom_sf"/>
</dbReference>
<dbReference type="SUPFAM" id="SSF51004">
    <property type="entry name" value="C-terminal (heme d1) domain of cytochrome cd1-nitrite reductase"/>
    <property type="match status" value="1"/>
</dbReference>
<dbReference type="InterPro" id="IPR051200">
    <property type="entry name" value="Host-pathogen_enzymatic-act"/>
</dbReference>
<gene>
    <name evidence="2" type="ORF">HH682_11670</name>
</gene>
<sequence length="347" mass="38076">MTMQRNSLFRPLLLVTALFSAGVFAEEGQTLTQPVSKGLYELAYGQSSQQLYVASAGSRQESGGAVYILNPQSLKTEQVIKEPLKPFGVAIDNTQHILYTGNTRDGSITAIDLQTKKIIAQQVVETRQRTESFRPPQIREITVDPVTHQVYATGVGAESVVWVLEGKSLKVIKTITGVGKMATGLALDPTQHALYLSNADAEWINIDTQNNSILKRTKLDLPGDHMLLNVSLDTAGHRAFIADFKQPQVLVIDTQTDKVLTSIKVPESLGVLFNAQRQELYVTHRKAGTVSIIDAKTYQVKRTVTTDGMPNSLALSDKGDVLYVSVKQPSSREKEATQPDTVLRITL</sequence>